<dbReference type="Proteomes" id="UP000005466">
    <property type="component" value="Unassembled WGS sequence"/>
</dbReference>
<accession>F3C964</accession>
<protein>
    <submittedName>
        <fullName evidence="1">Uncharacterized protein</fullName>
    </submittedName>
</protein>
<evidence type="ECO:0000313" key="1">
    <source>
        <dbReference type="EMBL" id="EGH15776.1"/>
    </source>
</evidence>
<proteinExistence type="predicted"/>
<organism evidence="1 2">
    <name type="scientific">Pseudomonas savastanoi pv. glycinea str. race 4</name>
    <dbReference type="NCBI Taxonomy" id="875330"/>
    <lineage>
        <taxon>Bacteria</taxon>
        <taxon>Pseudomonadati</taxon>
        <taxon>Pseudomonadota</taxon>
        <taxon>Gammaproteobacteria</taxon>
        <taxon>Pseudomonadales</taxon>
        <taxon>Pseudomonadaceae</taxon>
        <taxon>Pseudomonas</taxon>
    </lineage>
</organism>
<dbReference type="AlphaFoldDB" id="F3C964"/>
<sequence>IHILPAIAKGRRLLDNRDITVTLRQPPGRGTPRDTGPGNKNAARAALDAFELIDKRPSVRTIWLSGMGSIMHQLAVVPVAVGCSFVGGSGCGVMKGSLALVGTGRGMICVAGRL</sequence>
<name>F3C964_PSESG</name>
<evidence type="ECO:0000313" key="2">
    <source>
        <dbReference type="Proteomes" id="UP000005466"/>
    </source>
</evidence>
<dbReference type="HOGENOM" id="CLU_2114148_0_0_6"/>
<dbReference type="EMBL" id="ADWY01001052">
    <property type="protein sequence ID" value="EGH15776.1"/>
    <property type="molecule type" value="Genomic_DNA"/>
</dbReference>
<dbReference type="PATRIC" id="fig|875330.6.peg.3776"/>
<feature type="non-terminal residue" evidence="1">
    <location>
        <position position="1"/>
    </location>
</feature>
<reference evidence="1 2" key="1">
    <citation type="journal article" date="2011" name="PLoS Pathog.">
        <title>Dynamic evolution of pathogenicity revealed by sequencing and comparative genomics of 19 Pseudomonas syringae isolates.</title>
        <authorList>
            <person name="Baltrus D.A."/>
            <person name="Nishimura M.T."/>
            <person name="Romanchuk A."/>
            <person name="Chang J.H."/>
            <person name="Mukhtar M.S."/>
            <person name="Cherkis K."/>
            <person name="Roach J."/>
            <person name="Grant S.R."/>
            <person name="Jones C.D."/>
            <person name="Dangl J.L."/>
        </authorList>
    </citation>
    <scope>NUCLEOTIDE SEQUENCE [LARGE SCALE GENOMIC DNA]</scope>
    <source>
        <strain evidence="2">race 4</strain>
    </source>
</reference>
<gene>
    <name evidence="1" type="ORF">Pgy4_22077</name>
</gene>
<comment type="caution">
    <text evidence="1">The sequence shown here is derived from an EMBL/GenBank/DDBJ whole genome shotgun (WGS) entry which is preliminary data.</text>
</comment>